<name>A0ABV5CTY9_9ACTN</name>
<dbReference type="Gene3D" id="3.40.47.10">
    <property type="match status" value="1"/>
</dbReference>
<reference evidence="2 3" key="1">
    <citation type="submission" date="2024-04" db="EMBL/GenBank/DDBJ databases">
        <title>Polymorphospora sp. isolated from Baiyangdian Lake in Xiong'an New Area.</title>
        <authorList>
            <person name="Zhang X."/>
            <person name="Liu J."/>
        </authorList>
    </citation>
    <scope>NUCLEOTIDE SEQUENCE [LARGE SCALE GENOMIC DNA]</scope>
    <source>
        <strain evidence="2 3">2-325</strain>
    </source>
</reference>
<proteinExistence type="predicted"/>
<dbReference type="SUPFAM" id="SSF53901">
    <property type="entry name" value="Thiolase-like"/>
    <property type="match status" value="2"/>
</dbReference>
<dbReference type="SUPFAM" id="SSF50249">
    <property type="entry name" value="Nucleic acid-binding proteins"/>
    <property type="match status" value="1"/>
</dbReference>
<keyword evidence="3" id="KW-1185">Reference proteome</keyword>
<dbReference type="Proteomes" id="UP001582793">
    <property type="component" value="Unassembled WGS sequence"/>
</dbReference>
<evidence type="ECO:0000313" key="2">
    <source>
        <dbReference type="EMBL" id="MFB6395473.1"/>
    </source>
</evidence>
<dbReference type="RefSeq" id="WP_375735259.1">
    <property type="nucleotide sequence ID" value="NZ_JBCGDC010000060.1"/>
</dbReference>
<sequence>MNAGIVAYAAYLPRHRLTASDVAAARTGTPGGRGERRVAAFDEDALTMAVEAGRLVRRLGGTPATVVVSTTNPPYAGKNNASAAHAALALPDDVPAYDLGGSYRSVPGLLGTAAPGTLLLAADVTVGRPGGTDELDRGDAAAAVLLGPAEQAAVRVVERATVTEEFLDHWRAPGTPFANQWEERFAVERYLPLLDRVLARLTTASVDHVVISSPGPRTARTAAKRLAPYGPVRDLAGVGHAGAADPLVRLAATLDRAEPGQTILLLVLADGCDALVLRCTDRLPAARATPTVDRQLAAARPVRYLDYLAWRGLLDRAGPRRPDPAVASGPASARNSRWKFGLAASRCGSCDAVQAPPQRVCVRCGAVDGATPVPLSEAGASIRTFSVDRLAFSLNPPVVATVVDFDDGGRLEMELADPDPDRLRVGGRVRMVFRRRHASGGVHNYAWKASLEEETGD</sequence>
<dbReference type="Pfam" id="PF01796">
    <property type="entry name" value="OB_ChsH2_C"/>
    <property type="match status" value="1"/>
</dbReference>
<organism evidence="2 3">
    <name type="scientific">Polymorphospora lycopeni</name>
    <dbReference type="NCBI Taxonomy" id="3140240"/>
    <lineage>
        <taxon>Bacteria</taxon>
        <taxon>Bacillati</taxon>
        <taxon>Actinomycetota</taxon>
        <taxon>Actinomycetes</taxon>
        <taxon>Micromonosporales</taxon>
        <taxon>Micromonosporaceae</taxon>
        <taxon>Polymorphospora</taxon>
    </lineage>
</organism>
<evidence type="ECO:0000313" key="3">
    <source>
        <dbReference type="Proteomes" id="UP001582793"/>
    </source>
</evidence>
<protein>
    <submittedName>
        <fullName evidence="2">OB-fold domain-containing protein</fullName>
    </submittedName>
</protein>
<evidence type="ECO:0000259" key="1">
    <source>
        <dbReference type="Pfam" id="PF01796"/>
    </source>
</evidence>
<gene>
    <name evidence="2" type="ORF">AAFH96_20500</name>
</gene>
<dbReference type="InterPro" id="IPR016039">
    <property type="entry name" value="Thiolase-like"/>
</dbReference>
<accession>A0ABV5CTY9</accession>
<feature type="domain" description="ChsH2 C-terminal OB-fold" evidence="1">
    <location>
        <begin position="373"/>
        <end position="434"/>
    </location>
</feature>
<dbReference type="EMBL" id="JBCGDC010000060">
    <property type="protein sequence ID" value="MFB6395473.1"/>
    <property type="molecule type" value="Genomic_DNA"/>
</dbReference>
<dbReference type="InterPro" id="IPR002878">
    <property type="entry name" value="ChsH2_C"/>
</dbReference>
<dbReference type="InterPro" id="IPR012340">
    <property type="entry name" value="NA-bd_OB-fold"/>
</dbReference>
<comment type="caution">
    <text evidence="2">The sequence shown here is derived from an EMBL/GenBank/DDBJ whole genome shotgun (WGS) entry which is preliminary data.</text>
</comment>